<protein>
    <submittedName>
        <fullName evidence="2">DUF3806 domain-containing protein</fullName>
    </submittedName>
</protein>
<evidence type="ECO:0000313" key="2">
    <source>
        <dbReference type="EMBL" id="PLW88100.1"/>
    </source>
</evidence>
<evidence type="ECO:0000259" key="1">
    <source>
        <dbReference type="Pfam" id="PF12713"/>
    </source>
</evidence>
<gene>
    <name evidence="2" type="ORF">C0029_00375</name>
</gene>
<feature type="domain" description="DUF3806" evidence="1">
    <location>
        <begin position="57"/>
        <end position="141"/>
    </location>
</feature>
<evidence type="ECO:0000313" key="3">
    <source>
        <dbReference type="Proteomes" id="UP000235162"/>
    </source>
</evidence>
<keyword evidence="3" id="KW-1185">Reference proteome</keyword>
<dbReference type="Pfam" id="PF12713">
    <property type="entry name" value="DUF3806"/>
    <property type="match status" value="1"/>
</dbReference>
<sequence>MAALITAAPIAAADEDELHISEPSKLDLGYLQQQRDLMGNLVASEYGRRFQMVKRNDLELLQRVIDDRLIAPGQTRELQAMGVVMGDLLAKEHDLHWVIYEDKIGRSRALRYRNTDTFVFPMTMIARRYEVGNTESVADIYARAEAAIQAGKPPLPYQQ</sequence>
<dbReference type="EMBL" id="PKUR01000001">
    <property type="protein sequence ID" value="PLW88100.1"/>
    <property type="molecule type" value="Genomic_DNA"/>
</dbReference>
<dbReference type="Gene3D" id="1.20.120.1090">
    <property type="match status" value="1"/>
</dbReference>
<comment type="caution">
    <text evidence="2">The sequence shown here is derived from an EMBL/GenBank/DDBJ whole genome shotgun (WGS) entry which is preliminary data.</text>
</comment>
<dbReference type="AlphaFoldDB" id="A0AAP8MHZ0"/>
<organism evidence="2 3">
    <name type="scientific">Halioglobus japonicus</name>
    <dbReference type="NCBI Taxonomy" id="930805"/>
    <lineage>
        <taxon>Bacteria</taxon>
        <taxon>Pseudomonadati</taxon>
        <taxon>Pseudomonadota</taxon>
        <taxon>Gammaproteobacteria</taxon>
        <taxon>Cellvibrionales</taxon>
        <taxon>Halieaceae</taxon>
        <taxon>Halioglobus</taxon>
    </lineage>
</organism>
<dbReference type="InterPro" id="IPR024266">
    <property type="entry name" value="DUF3806"/>
</dbReference>
<reference evidence="2 3" key="1">
    <citation type="submission" date="2018-01" db="EMBL/GenBank/DDBJ databases">
        <title>The draft genome sequence of Halioglobus japonicus S1-36.</title>
        <authorList>
            <person name="Du Z.-J."/>
            <person name="Shi M.-J."/>
        </authorList>
    </citation>
    <scope>NUCLEOTIDE SEQUENCE [LARGE SCALE GENOMIC DNA]</scope>
    <source>
        <strain evidence="2 3">S1-36</strain>
    </source>
</reference>
<proteinExistence type="predicted"/>
<dbReference type="Proteomes" id="UP000235162">
    <property type="component" value="Unassembled WGS sequence"/>
</dbReference>
<name>A0AAP8MHZ0_9GAMM</name>
<accession>A0AAP8MHZ0</accession>